<dbReference type="AlphaFoldDB" id="A0A2P2K3U8"/>
<accession>A0A2P2K3U8</accession>
<proteinExistence type="predicted"/>
<dbReference type="EMBL" id="GGEC01019911">
    <property type="protein sequence ID" value="MBX00395.1"/>
    <property type="molecule type" value="Transcribed_RNA"/>
</dbReference>
<protein>
    <submittedName>
        <fullName evidence="1">Uncharacterized protein</fullName>
    </submittedName>
</protein>
<reference evidence="1" key="1">
    <citation type="submission" date="2018-02" db="EMBL/GenBank/DDBJ databases">
        <title>Rhizophora mucronata_Transcriptome.</title>
        <authorList>
            <person name="Meera S.P."/>
            <person name="Sreeshan A."/>
            <person name="Augustine A."/>
        </authorList>
    </citation>
    <scope>NUCLEOTIDE SEQUENCE</scope>
    <source>
        <tissue evidence="1">Leaf</tissue>
    </source>
</reference>
<organism evidence="1">
    <name type="scientific">Rhizophora mucronata</name>
    <name type="common">Asiatic mangrove</name>
    <dbReference type="NCBI Taxonomy" id="61149"/>
    <lineage>
        <taxon>Eukaryota</taxon>
        <taxon>Viridiplantae</taxon>
        <taxon>Streptophyta</taxon>
        <taxon>Embryophyta</taxon>
        <taxon>Tracheophyta</taxon>
        <taxon>Spermatophyta</taxon>
        <taxon>Magnoliopsida</taxon>
        <taxon>eudicotyledons</taxon>
        <taxon>Gunneridae</taxon>
        <taxon>Pentapetalae</taxon>
        <taxon>rosids</taxon>
        <taxon>fabids</taxon>
        <taxon>Malpighiales</taxon>
        <taxon>Rhizophoraceae</taxon>
        <taxon>Rhizophora</taxon>
    </lineage>
</organism>
<name>A0A2P2K3U8_RHIMU</name>
<sequence>MISRMSNTCLTDYRRNYLPCAMFPHSYHVDFQS</sequence>
<evidence type="ECO:0000313" key="1">
    <source>
        <dbReference type="EMBL" id="MBX00395.1"/>
    </source>
</evidence>